<proteinExistence type="inferred from homology"/>
<evidence type="ECO:0000259" key="4">
    <source>
        <dbReference type="PROSITE" id="PS50989"/>
    </source>
</evidence>
<dbReference type="PROSITE" id="PS50989">
    <property type="entry name" value="COA_CT_CTER"/>
    <property type="match status" value="1"/>
</dbReference>
<evidence type="ECO:0000259" key="3">
    <source>
        <dbReference type="PROSITE" id="PS50980"/>
    </source>
</evidence>
<gene>
    <name evidence="5" type="ORF">GRI39_02460</name>
</gene>
<dbReference type="PROSITE" id="PS50980">
    <property type="entry name" value="COA_CT_NTER"/>
    <property type="match status" value="1"/>
</dbReference>
<dbReference type="InterPro" id="IPR034733">
    <property type="entry name" value="AcCoA_carboxyl_beta"/>
</dbReference>
<feature type="domain" description="CoA carboxyltransferase N-terminal" evidence="3">
    <location>
        <begin position="24"/>
        <end position="280"/>
    </location>
</feature>
<dbReference type="Proteomes" id="UP000460561">
    <property type="component" value="Unassembled WGS sequence"/>
</dbReference>
<comment type="caution">
    <text evidence="5">The sequence shown here is derived from an EMBL/GenBank/DDBJ whole genome shotgun (WGS) entry which is preliminary data.</text>
</comment>
<dbReference type="RefSeq" id="WP_160738095.1">
    <property type="nucleotide sequence ID" value="NZ_WTYQ01000001.1"/>
</dbReference>
<comment type="similarity">
    <text evidence="1">Belongs to the AccD/PCCB family.</text>
</comment>
<evidence type="ECO:0000256" key="1">
    <source>
        <dbReference type="ARBA" id="ARBA00006102"/>
    </source>
</evidence>
<dbReference type="SUPFAM" id="SSF52096">
    <property type="entry name" value="ClpP/crotonase"/>
    <property type="match status" value="2"/>
</dbReference>
<dbReference type="InterPro" id="IPR011763">
    <property type="entry name" value="COA_CT_C"/>
</dbReference>
<dbReference type="InterPro" id="IPR045190">
    <property type="entry name" value="MCCB/AccD1-like"/>
</dbReference>
<dbReference type="GO" id="GO:1905202">
    <property type="term" value="C:methylcrotonoyl-CoA carboxylase complex"/>
    <property type="evidence" value="ECO:0007669"/>
    <property type="project" value="TreeGrafter"/>
</dbReference>
<dbReference type="Pfam" id="PF01039">
    <property type="entry name" value="Carboxyl_trans"/>
    <property type="match status" value="1"/>
</dbReference>
<keyword evidence="6" id="KW-1185">Reference proteome</keyword>
<protein>
    <submittedName>
        <fullName evidence="5">Methylcrotonoyl-CoA carboxylase</fullName>
    </submittedName>
</protein>
<dbReference type="EMBL" id="WTYQ01000001">
    <property type="protein sequence ID" value="MXP24908.1"/>
    <property type="molecule type" value="Genomic_DNA"/>
</dbReference>
<dbReference type="Gene3D" id="3.90.226.10">
    <property type="entry name" value="2-enoyl-CoA Hydratase, Chain A, domain 1"/>
    <property type="match status" value="2"/>
</dbReference>
<dbReference type="PANTHER" id="PTHR22855">
    <property type="entry name" value="ACETYL, PROPIONYL, PYRUVATE, AND GLUTACONYL CARBOXYLASE-RELATED"/>
    <property type="match status" value="1"/>
</dbReference>
<dbReference type="InterPro" id="IPR011762">
    <property type="entry name" value="COA_CT_N"/>
</dbReference>
<name>A0A845ACJ8_9SPHN</name>
<evidence type="ECO:0000313" key="5">
    <source>
        <dbReference type="EMBL" id="MXP24908.1"/>
    </source>
</evidence>
<dbReference type="FunFam" id="3.90.226.10:FF:000004">
    <property type="entry name" value="Methylcrotonoyl-CoA carboxylase beta chain"/>
    <property type="match status" value="1"/>
</dbReference>
<dbReference type="FunFam" id="3.90.226.10:FF:000007">
    <property type="entry name" value="Methylcrotonoyl-CoA carboxylase subunit beta"/>
    <property type="match status" value="1"/>
</dbReference>
<dbReference type="GO" id="GO:0006552">
    <property type="term" value="P:L-leucine catabolic process"/>
    <property type="evidence" value="ECO:0007669"/>
    <property type="project" value="TreeGrafter"/>
</dbReference>
<dbReference type="InterPro" id="IPR029045">
    <property type="entry name" value="ClpP/crotonase-like_dom_sf"/>
</dbReference>
<comment type="pathway">
    <text evidence="2">Amino-acid degradation; L-leucine degradation.</text>
</comment>
<evidence type="ECO:0000313" key="6">
    <source>
        <dbReference type="Proteomes" id="UP000460561"/>
    </source>
</evidence>
<organism evidence="5 6">
    <name type="scientific">Altericroceibacterium indicum</name>
    <dbReference type="NCBI Taxonomy" id="374177"/>
    <lineage>
        <taxon>Bacteria</taxon>
        <taxon>Pseudomonadati</taxon>
        <taxon>Pseudomonadota</taxon>
        <taxon>Alphaproteobacteria</taxon>
        <taxon>Sphingomonadales</taxon>
        <taxon>Erythrobacteraceae</taxon>
        <taxon>Altericroceibacterium</taxon>
    </lineage>
</organism>
<dbReference type="OrthoDB" id="9803706at2"/>
<evidence type="ECO:0000256" key="2">
    <source>
        <dbReference type="ARBA" id="ARBA00046317"/>
    </source>
</evidence>
<reference evidence="5 6" key="1">
    <citation type="submission" date="2019-12" db="EMBL/GenBank/DDBJ databases">
        <title>Genomic-based taxomic classification of the family Erythrobacteraceae.</title>
        <authorList>
            <person name="Xu L."/>
        </authorList>
    </citation>
    <scope>NUCLEOTIDE SEQUENCE [LARGE SCALE GENOMIC DNA]</scope>
    <source>
        <strain evidence="5 6">DSM 18604</strain>
    </source>
</reference>
<dbReference type="PANTHER" id="PTHR22855:SF13">
    <property type="entry name" value="METHYLCROTONOYL-COA CARBOXYLASE BETA CHAIN, MITOCHONDRIAL"/>
    <property type="match status" value="1"/>
</dbReference>
<sequence length="533" mass="57094">MSGPIIPTMLDTASKEAQARAKHNRALADALRAKVAKAALGGSERSRERHLSRGKLLPRDRVERLLDPGTPFLEIGQLAAGGMYDDQIPGAGLIGGIGRVSGRQVMVLANDATVKGGTYFPLSVKKHLRAQEIAEQNQLPCIYLVDSGGANLPNQAEVFPDKDHFGRIFYNQANMSAKGIPQIACVMGSCTAGGAYVPAMSDESVIVREQGTIFLAGPPLVKAATGEEISAEDLGGGDLHARKSGVVDHLAENDEHALTILRDIVSHLGAKETAQTDLRDVRPPKYAAEDLYALIPEDVRQPYDVKEVIARLVDGSEFHEFKALYGTTLVCGFAHIWGMPVAILANNGVLFSESAVKGAHFIELACQRGIPLLFLQNISGFMVGGKYEAEGIAKHGAKLVTAVATAQVPKITVLIGGSFGAGNYGMAGRAYNPRFLFSWPNSRISVMGGEQAASVLATVHRDADGWSEAEAEAFKAPIRQKFEEEGDPYYATARMWDDGVIDPAQTRDVLGLSLAACLNASIEEAPRFGVFRM</sequence>
<feature type="domain" description="CoA carboxyltransferase C-terminal" evidence="4">
    <location>
        <begin position="283"/>
        <end position="524"/>
    </location>
</feature>
<dbReference type="GO" id="GO:0004485">
    <property type="term" value="F:methylcrotonoyl-CoA carboxylase activity"/>
    <property type="evidence" value="ECO:0007669"/>
    <property type="project" value="TreeGrafter"/>
</dbReference>
<dbReference type="AlphaFoldDB" id="A0A845ACJ8"/>
<accession>A0A845ACJ8</accession>